<dbReference type="InterPro" id="IPR028958">
    <property type="entry name" value="Imm42"/>
</dbReference>
<reference evidence="1 2" key="1">
    <citation type="journal article" date="2020" name="ISME J.">
        <title>Comparative genomics reveals insights into cyanobacterial evolution and habitat adaptation.</title>
        <authorList>
            <person name="Chen M.Y."/>
            <person name="Teng W.K."/>
            <person name="Zhao L."/>
            <person name="Hu C.X."/>
            <person name="Zhou Y.K."/>
            <person name="Han B.P."/>
            <person name="Song L.R."/>
            <person name="Shu W.S."/>
        </authorList>
    </citation>
    <scope>NUCLEOTIDE SEQUENCE [LARGE SCALE GENOMIC DNA]</scope>
    <source>
        <strain evidence="1 2">FACHB-196</strain>
    </source>
</reference>
<protein>
    <submittedName>
        <fullName evidence="1">Uncharacterized protein</fullName>
    </submittedName>
</protein>
<proteinExistence type="predicted"/>
<dbReference type="Pfam" id="PF15593">
    <property type="entry name" value="Imm42"/>
    <property type="match status" value="1"/>
</dbReference>
<sequence length="171" mass="19997">MLLGDKQELALECLLDPRENELQDYLFGHIALWAGGYAIGDFSLTVMLNVPYSYFKSSLTECGKRQDSNLMRMTALEVFKFLDSALYGDNIESHWSSEELEKKYRKFCICPGFSEAFDGEMAFLIEGEKEERFIWKDFPSQSIKEVRLKPKTYKYLIESFIAWYFNLIQVV</sequence>
<comment type="caution">
    <text evidence="1">The sequence shown here is derived from an EMBL/GenBank/DDBJ whole genome shotgun (WGS) entry which is preliminary data.</text>
</comment>
<dbReference type="RefSeq" id="WP_190714061.1">
    <property type="nucleotide sequence ID" value="NZ_JACJST010000007.1"/>
</dbReference>
<accession>A0ABR8FE73</accession>
<evidence type="ECO:0000313" key="1">
    <source>
        <dbReference type="EMBL" id="MBD2568278.1"/>
    </source>
</evidence>
<name>A0ABR8FE73_9NOST</name>
<evidence type="ECO:0000313" key="2">
    <source>
        <dbReference type="Proteomes" id="UP000640531"/>
    </source>
</evidence>
<dbReference type="EMBL" id="JACJST010000007">
    <property type="protein sequence ID" value="MBD2568278.1"/>
    <property type="molecule type" value="Genomic_DNA"/>
</dbReference>
<gene>
    <name evidence="1" type="ORF">H6G59_10265</name>
</gene>
<organism evidence="1 2">
    <name type="scientific">Anabaena lutea FACHB-196</name>
    <dbReference type="NCBI Taxonomy" id="2692881"/>
    <lineage>
        <taxon>Bacteria</taxon>
        <taxon>Bacillati</taxon>
        <taxon>Cyanobacteriota</taxon>
        <taxon>Cyanophyceae</taxon>
        <taxon>Nostocales</taxon>
        <taxon>Nostocaceae</taxon>
        <taxon>Anabaena</taxon>
    </lineage>
</organism>
<dbReference type="Proteomes" id="UP000640531">
    <property type="component" value="Unassembled WGS sequence"/>
</dbReference>
<keyword evidence="2" id="KW-1185">Reference proteome</keyword>